<dbReference type="CDD" id="cd10747">
    <property type="entry name" value="DnaJ_C"/>
    <property type="match status" value="1"/>
</dbReference>
<dbReference type="PANTHER" id="PTHR43888">
    <property type="entry name" value="DNAJ-LIKE-2, ISOFORM A-RELATED"/>
    <property type="match status" value="1"/>
</dbReference>
<dbReference type="Proteomes" id="UP000177622">
    <property type="component" value="Unassembled WGS sequence"/>
</dbReference>
<dbReference type="Gene3D" id="1.10.287.110">
    <property type="entry name" value="DnaJ domain"/>
    <property type="match status" value="1"/>
</dbReference>
<keyword evidence="2" id="KW-0677">Repeat</keyword>
<dbReference type="InterPro" id="IPR036869">
    <property type="entry name" value="J_dom_sf"/>
</dbReference>
<dbReference type="PROSITE" id="PS00636">
    <property type="entry name" value="DNAJ_1"/>
    <property type="match status" value="1"/>
</dbReference>
<dbReference type="InterPro" id="IPR044713">
    <property type="entry name" value="DNJA1/2-like"/>
</dbReference>
<feature type="compositionally biased region" description="Basic and acidic residues" evidence="7">
    <location>
        <begin position="408"/>
        <end position="417"/>
    </location>
</feature>
<evidence type="ECO:0000259" key="8">
    <source>
        <dbReference type="PROSITE" id="PS50076"/>
    </source>
</evidence>
<keyword evidence="11" id="KW-1185">Reference proteome</keyword>
<dbReference type="STRING" id="1835702.A0A1F5LQK0"/>
<organism evidence="10 11">
    <name type="scientific">Penicillium arizonense</name>
    <dbReference type="NCBI Taxonomy" id="1835702"/>
    <lineage>
        <taxon>Eukaryota</taxon>
        <taxon>Fungi</taxon>
        <taxon>Dikarya</taxon>
        <taxon>Ascomycota</taxon>
        <taxon>Pezizomycotina</taxon>
        <taxon>Eurotiomycetes</taxon>
        <taxon>Eurotiomycetidae</taxon>
        <taxon>Eurotiales</taxon>
        <taxon>Aspergillaceae</taxon>
        <taxon>Penicillium</taxon>
    </lineage>
</organism>
<feature type="region of interest" description="Disordered" evidence="7">
    <location>
        <begin position="125"/>
        <end position="144"/>
    </location>
</feature>
<evidence type="ECO:0000256" key="2">
    <source>
        <dbReference type="ARBA" id="ARBA00022737"/>
    </source>
</evidence>
<feature type="zinc finger region" description="CR-type" evidence="6">
    <location>
        <begin position="155"/>
        <end position="239"/>
    </location>
</feature>
<protein>
    <recommendedName>
        <fullName evidence="12">J domain-containing protein</fullName>
    </recommendedName>
</protein>
<dbReference type="AlphaFoldDB" id="A0A1F5LQK0"/>
<dbReference type="RefSeq" id="XP_022490649.1">
    <property type="nucleotide sequence ID" value="XM_022629068.1"/>
</dbReference>
<dbReference type="Pfam" id="PF01556">
    <property type="entry name" value="DnaJ_C"/>
    <property type="match status" value="1"/>
</dbReference>
<dbReference type="PROSITE" id="PS50076">
    <property type="entry name" value="DNAJ_2"/>
    <property type="match status" value="1"/>
</dbReference>
<dbReference type="SMART" id="SM00271">
    <property type="entry name" value="DnaJ"/>
    <property type="match status" value="1"/>
</dbReference>
<keyword evidence="4 6" id="KW-0862">Zinc</keyword>
<dbReference type="CDD" id="cd06257">
    <property type="entry name" value="DnaJ"/>
    <property type="match status" value="1"/>
</dbReference>
<comment type="caution">
    <text evidence="10">The sequence shown here is derived from an EMBL/GenBank/DDBJ whole genome shotgun (WGS) entry which is preliminary data.</text>
</comment>
<dbReference type="GO" id="GO:0030544">
    <property type="term" value="F:Hsp70 protein binding"/>
    <property type="evidence" value="ECO:0007669"/>
    <property type="project" value="InterPro"/>
</dbReference>
<dbReference type="CDD" id="cd10719">
    <property type="entry name" value="DnaJ_zf"/>
    <property type="match status" value="1"/>
</dbReference>
<proteinExistence type="predicted"/>
<dbReference type="GeneID" id="34573802"/>
<evidence type="ECO:0000313" key="11">
    <source>
        <dbReference type="Proteomes" id="UP000177622"/>
    </source>
</evidence>
<dbReference type="EMBL" id="LXJU01000004">
    <property type="protein sequence ID" value="OGE55219.1"/>
    <property type="molecule type" value="Genomic_DNA"/>
</dbReference>
<dbReference type="InterPro" id="IPR036410">
    <property type="entry name" value="HSP_DnaJ_Cys-rich_dom_sf"/>
</dbReference>
<dbReference type="FunFam" id="2.10.230.10:FF:000001">
    <property type="entry name" value="DnaJ subfamily A member 2"/>
    <property type="match status" value="1"/>
</dbReference>
<keyword evidence="1 6" id="KW-0479">Metal-binding</keyword>
<dbReference type="InterPro" id="IPR001623">
    <property type="entry name" value="DnaJ_domain"/>
</dbReference>
<evidence type="ECO:0000256" key="3">
    <source>
        <dbReference type="ARBA" id="ARBA00022771"/>
    </source>
</evidence>
<dbReference type="SUPFAM" id="SSF49493">
    <property type="entry name" value="HSP40/DnaJ peptide-binding domain"/>
    <property type="match status" value="2"/>
</dbReference>
<keyword evidence="3 6" id="KW-0863">Zinc-finger</keyword>
<dbReference type="InterPro" id="IPR008971">
    <property type="entry name" value="HSP40/DnaJ_pept-bd"/>
</dbReference>
<dbReference type="GO" id="GO:0008270">
    <property type="term" value="F:zinc ion binding"/>
    <property type="evidence" value="ECO:0007669"/>
    <property type="project" value="UniProtKB-KW"/>
</dbReference>
<evidence type="ECO:0000313" key="10">
    <source>
        <dbReference type="EMBL" id="OGE55219.1"/>
    </source>
</evidence>
<dbReference type="GO" id="GO:0051082">
    <property type="term" value="F:unfolded protein binding"/>
    <property type="evidence" value="ECO:0007669"/>
    <property type="project" value="InterPro"/>
</dbReference>
<evidence type="ECO:0000256" key="7">
    <source>
        <dbReference type="SAM" id="MobiDB-lite"/>
    </source>
</evidence>
<dbReference type="InterPro" id="IPR018253">
    <property type="entry name" value="DnaJ_domain_CS"/>
</dbReference>
<dbReference type="FunFam" id="2.60.260.20:FF:000013">
    <property type="entry name" value="DnaJ subfamily B member 11"/>
    <property type="match status" value="1"/>
</dbReference>
<dbReference type="GO" id="GO:0006457">
    <property type="term" value="P:protein folding"/>
    <property type="evidence" value="ECO:0007669"/>
    <property type="project" value="InterPro"/>
</dbReference>
<evidence type="ECO:0000256" key="6">
    <source>
        <dbReference type="PROSITE-ProRule" id="PRU00546"/>
    </source>
</evidence>
<name>A0A1F5LQK0_PENAI</name>
<keyword evidence="5" id="KW-0143">Chaperone</keyword>
<sequence>MRKQAKTTINTVLIQTEVLEIHATASKDDIRKAYRKAALANHPDKVPESEREEASARFKSVQEAYDILYDDQKRHLYDTHGMAAFNGSGEPGMAGAPDLDDILAQMFGASMGGGMGGMPGMGGMGGMPGGHPNRPRKSRNEEQDYEVSLEDLYKGKTVRFTSTKNVICGHCKGKGGKEKATAKKCSTCDGHGAKEVLQQMGGFLTQQTVTCTTCKGQGSYFSPKDKCKKCKGERVNEEKKMLELYIPRGTKQGDKIILEGETDQVPGQEPGDIIFKIVEEEHPVFARAGSDLQATIEVTLAEALGGLSRVVIKHLDGRGIEIHHPQIPGEVLSPGQVLKVPGEGMPLNRTDARGDLYLVVDVKFPGSDWKPTPAMLEKLKEILPKPGKPIPAEHVDEVEYDPKANIEEFGAKDGHAWEDEDEDGEPAQCATQ</sequence>
<dbReference type="Gene3D" id="2.10.230.10">
    <property type="entry name" value="Heat shock protein DnaJ, cysteine-rich domain"/>
    <property type="match status" value="1"/>
</dbReference>
<feature type="domain" description="CR-type" evidence="9">
    <location>
        <begin position="155"/>
        <end position="239"/>
    </location>
</feature>
<evidence type="ECO:0000256" key="1">
    <source>
        <dbReference type="ARBA" id="ARBA00022723"/>
    </source>
</evidence>
<dbReference type="Pfam" id="PF00684">
    <property type="entry name" value="DnaJ_CXXCXGXG"/>
    <property type="match status" value="1"/>
</dbReference>
<evidence type="ECO:0008006" key="12">
    <source>
        <dbReference type="Google" id="ProtNLM"/>
    </source>
</evidence>
<feature type="domain" description="J" evidence="8">
    <location>
        <begin position="14"/>
        <end position="81"/>
    </location>
</feature>
<gene>
    <name evidence="10" type="ORF">PENARI_c004G04034</name>
</gene>
<evidence type="ECO:0000256" key="5">
    <source>
        <dbReference type="ARBA" id="ARBA00023186"/>
    </source>
</evidence>
<evidence type="ECO:0000259" key="9">
    <source>
        <dbReference type="PROSITE" id="PS51188"/>
    </source>
</evidence>
<dbReference type="InterPro" id="IPR002939">
    <property type="entry name" value="DnaJ_C"/>
</dbReference>
<reference evidence="10 11" key="1">
    <citation type="journal article" date="2016" name="Sci. Rep.">
        <title>Penicillium arizonense, a new, genome sequenced fungal species, reveals a high chemical diversity in secreted metabolites.</title>
        <authorList>
            <person name="Grijseels S."/>
            <person name="Nielsen J.C."/>
            <person name="Randelovic M."/>
            <person name="Nielsen J."/>
            <person name="Nielsen K.F."/>
            <person name="Workman M."/>
            <person name="Frisvad J.C."/>
        </authorList>
    </citation>
    <scope>NUCLEOTIDE SEQUENCE [LARGE SCALE GENOMIC DNA]</scope>
    <source>
        <strain evidence="10 11">CBS 141311</strain>
    </source>
</reference>
<dbReference type="Pfam" id="PF00226">
    <property type="entry name" value="DnaJ"/>
    <property type="match status" value="1"/>
</dbReference>
<dbReference type="SUPFAM" id="SSF46565">
    <property type="entry name" value="Chaperone J-domain"/>
    <property type="match status" value="1"/>
</dbReference>
<evidence type="ECO:0000256" key="4">
    <source>
        <dbReference type="ARBA" id="ARBA00022833"/>
    </source>
</evidence>
<dbReference type="Gene3D" id="2.60.260.20">
    <property type="entry name" value="Urease metallochaperone UreE, N-terminal domain"/>
    <property type="match status" value="2"/>
</dbReference>
<dbReference type="OrthoDB" id="550424at2759"/>
<dbReference type="InterPro" id="IPR001305">
    <property type="entry name" value="HSP_DnaJ_Cys-rich_dom"/>
</dbReference>
<accession>A0A1F5LQK0</accession>
<feature type="region of interest" description="Disordered" evidence="7">
    <location>
        <begin position="408"/>
        <end position="432"/>
    </location>
</feature>
<dbReference type="PROSITE" id="PS51188">
    <property type="entry name" value="ZF_CR"/>
    <property type="match status" value="1"/>
</dbReference>
<dbReference type="PRINTS" id="PR00625">
    <property type="entry name" value="JDOMAIN"/>
</dbReference>
<dbReference type="SUPFAM" id="SSF57938">
    <property type="entry name" value="DnaJ/Hsp40 cysteine-rich domain"/>
    <property type="match status" value="1"/>
</dbReference>